<feature type="compositionally biased region" description="Low complexity" evidence="1">
    <location>
        <begin position="404"/>
        <end position="413"/>
    </location>
</feature>
<name>A0A0D2PQ82_HYPSF</name>
<dbReference type="OrthoDB" id="3067933at2759"/>
<accession>A0A0D2PQ82</accession>
<protein>
    <submittedName>
        <fullName evidence="2">Uncharacterized protein</fullName>
    </submittedName>
</protein>
<evidence type="ECO:0000256" key="1">
    <source>
        <dbReference type="SAM" id="MobiDB-lite"/>
    </source>
</evidence>
<sequence length="435" mass="48168">MSSSKRVHFGFDDEAPRYVTSDSLSSAPSTPPPFPPPFSDLQELPPTRLNDHLPPDETFAFFSGLPYKPEVDIDGPDLLPYFERSHRSIQELIQISTAPTGPDISFNFLGQDDSLHRIMDPAFDVQFRHMLLKKLLECVDDNPVVMAASVVSAIIESKIGAGDNDLDSFAQCLEHTRIMLDRVISMSDYAVVEDAISHYRSKIDGEKENLNQLTRESKFVKVADYEIYKNKASGFFWSIDWATCVLLNEMSLPLSIPGAKPILEGTTYWIAAEQALQHAKSQIPMVSTVFKRYNIGESQYLVQAGFDESLIISGIGYLEQIHVFVSTDLVDEVIANLALELGKIFPPFSSVLFTETSLYRLPVFTDAGNIREFDELVLSTASDIYHTLSTAKSPLTVVSLSQASSSSAPSLSQDGTSGSREELNKGSESRKTADK</sequence>
<dbReference type="Proteomes" id="UP000054270">
    <property type="component" value="Unassembled WGS sequence"/>
</dbReference>
<dbReference type="EMBL" id="KN817553">
    <property type="protein sequence ID" value="KJA22055.1"/>
    <property type="molecule type" value="Genomic_DNA"/>
</dbReference>
<feature type="compositionally biased region" description="Basic and acidic residues" evidence="1">
    <location>
        <begin position="419"/>
        <end position="435"/>
    </location>
</feature>
<gene>
    <name evidence="2" type="ORF">HYPSUDRAFT_67358</name>
</gene>
<evidence type="ECO:0000313" key="2">
    <source>
        <dbReference type="EMBL" id="KJA22055.1"/>
    </source>
</evidence>
<keyword evidence="3" id="KW-1185">Reference proteome</keyword>
<evidence type="ECO:0000313" key="3">
    <source>
        <dbReference type="Proteomes" id="UP000054270"/>
    </source>
</evidence>
<organism evidence="2 3">
    <name type="scientific">Hypholoma sublateritium (strain FD-334 SS-4)</name>
    <dbReference type="NCBI Taxonomy" id="945553"/>
    <lineage>
        <taxon>Eukaryota</taxon>
        <taxon>Fungi</taxon>
        <taxon>Dikarya</taxon>
        <taxon>Basidiomycota</taxon>
        <taxon>Agaricomycotina</taxon>
        <taxon>Agaricomycetes</taxon>
        <taxon>Agaricomycetidae</taxon>
        <taxon>Agaricales</taxon>
        <taxon>Agaricineae</taxon>
        <taxon>Strophariaceae</taxon>
        <taxon>Hypholoma</taxon>
    </lineage>
</organism>
<proteinExistence type="predicted"/>
<dbReference type="AlphaFoldDB" id="A0A0D2PQ82"/>
<feature type="region of interest" description="Disordered" evidence="1">
    <location>
        <begin position="18"/>
        <end position="50"/>
    </location>
</feature>
<reference evidence="3" key="1">
    <citation type="submission" date="2014-04" db="EMBL/GenBank/DDBJ databases">
        <title>Evolutionary Origins and Diversification of the Mycorrhizal Mutualists.</title>
        <authorList>
            <consortium name="DOE Joint Genome Institute"/>
            <consortium name="Mycorrhizal Genomics Consortium"/>
            <person name="Kohler A."/>
            <person name="Kuo A."/>
            <person name="Nagy L.G."/>
            <person name="Floudas D."/>
            <person name="Copeland A."/>
            <person name="Barry K.W."/>
            <person name="Cichocki N."/>
            <person name="Veneault-Fourrey C."/>
            <person name="LaButti K."/>
            <person name="Lindquist E.A."/>
            <person name="Lipzen A."/>
            <person name="Lundell T."/>
            <person name="Morin E."/>
            <person name="Murat C."/>
            <person name="Riley R."/>
            <person name="Ohm R."/>
            <person name="Sun H."/>
            <person name="Tunlid A."/>
            <person name="Henrissat B."/>
            <person name="Grigoriev I.V."/>
            <person name="Hibbett D.S."/>
            <person name="Martin F."/>
        </authorList>
    </citation>
    <scope>NUCLEOTIDE SEQUENCE [LARGE SCALE GENOMIC DNA]</scope>
    <source>
        <strain evidence="3">FD-334 SS-4</strain>
    </source>
</reference>
<feature type="region of interest" description="Disordered" evidence="1">
    <location>
        <begin position="404"/>
        <end position="435"/>
    </location>
</feature>
<feature type="compositionally biased region" description="Pro residues" evidence="1">
    <location>
        <begin position="29"/>
        <end position="38"/>
    </location>
</feature>